<name>A0A811UJK7_CERCA</name>
<protein>
    <submittedName>
        <fullName evidence="1">(Mediterranean fruit fly) hypothetical protein</fullName>
    </submittedName>
</protein>
<dbReference type="EMBL" id="CAJHJT010000012">
    <property type="protein sequence ID" value="CAD6998951.1"/>
    <property type="molecule type" value="Genomic_DNA"/>
</dbReference>
<comment type="caution">
    <text evidence="1">The sequence shown here is derived from an EMBL/GenBank/DDBJ whole genome shotgun (WGS) entry which is preliminary data.</text>
</comment>
<keyword evidence="2" id="KW-1185">Reference proteome</keyword>
<proteinExistence type="predicted"/>
<dbReference type="AlphaFoldDB" id="A0A811UJK7"/>
<reference evidence="1" key="1">
    <citation type="submission" date="2020-11" db="EMBL/GenBank/DDBJ databases">
        <authorList>
            <person name="Whitehead M."/>
        </authorList>
    </citation>
    <scope>NUCLEOTIDE SEQUENCE</scope>
    <source>
        <strain evidence="1">EGII</strain>
    </source>
</reference>
<accession>A0A811UJK7</accession>
<organism evidence="1 2">
    <name type="scientific">Ceratitis capitata</name>
    <name type="common">Mediterranean fruit fly</name>
    <name type="synonym">Tephritis capitata</name>
    <dbReference type="NCBI Taxonomy" id="7213"/>
    <lineage>
        <taxon>Eukaryota</taxon>
        <taxon>Metazoa</taxon>
        <taxon>Ecdysozoa</taxon>
        <taxon>Arthropoda</taxon>
        <taxon>Hexapoda</taxon>
        <taxon>Insecta</taxon>
        <taxon>Pterygota</taxon>
        <taxon>Neoptera</taxon>
        <taxon>Endopterygota</taxon>
        <taxon>Diptera</taxon>
        <taxon>Brachycera</taxon>
        <taxon>Muscomorpha</taxon>
        <taxon>Tephritoidea</taxon>
        <taxon>Tephritidae</taxon>
        <taxon>Ceratitis</taxon>
        <taxon>Ceratitis</taxon>
    </lineage>
</organism>
<evidence type="ECO:0000313" key="2">
    <source>
        <dbReference type="Proteomes" id="UP000606786"/>
    </source>
</evidence>
<dbReference type="Proteomes" id="UP000606786">
    <property type="component" value="Unassembled WGS sequence"/>
</dbReference>
<sequence>MKQKIHLFASLHQEREHCEKKIAEHNVQSQRPKLLWSYRHQRREYNHLRILIPCDDPVWMLNSHPFSRCVHSHRSYQ</sequence>
<evidence type="ECO:0000313" key="1">
    <source>
        <dbReference type="EMBL" id="CAD6998951.1"/>
    </source>
</evidence>
<gene>
    <name evidence="1" type="ORF">CCAP1982_LOCUS7498</name>
</gene>